<dbReference type="Gene3D" id="2.30.29.30">
    <property type="entry name" value="Pleckstrin-homology domain (PH domain)/Phosphotyrosine-binding domain (PTB)"/>
    <property type="match status" value="1"/>
</dbReference>
<dbReference type="Pfam" id="PF00373">
    <property type="entry name" value="FERM_M"/>
    <property type="match status" value="1"/>
</dbReference>
<reference evidence="12" key="2">
    <citation type="journal article" date="2016" name="Mol. Ecol.">
        <title>Population genomics of the filarial nematode parasite Wuchereria bancrofti from mosquitoes.</title>
        <authorList>
            <person name="Small S.T."/>
            <person name="Reimer L.J."/>
            <person name="Tisch D.J."/>
            <person name="King C.L."/>
            <person name="Christensen B.M."/>
            <person name="Siba P.M."/>
            <person name="Kazura J.W."/>
            <person name="Serre D."/>
            <person name="Zimmerman P.A."/>
        </authorList>
    </citation>
    <scope>NUCLEOTIDE SEQUENCE</scope>
    <source>
        <strain evidence="12">pt0022</strain>
    </source>
</reference>
<dbReference type="SMART" id="SM00295">
    <property type="entry name" value="B41"/>
    <property type="match status" value="1"/>
</dbReference>
<dbReference type="Proteomes" id="UP000093561">
    <property type="component" value="Unassembled WGS sequence"/>
</dbReference>
<dbReference type="EC" id="3.1.3.48" evidence="3"/>
<dbReference type="InterPro" id="IPR000387">
    <property type="entry name" value="Tyr_Pase_dom"/>
</dbReference>
<dbReference type="PRINTS" id="PR00700">
    <property type="entry name" value="PRTYPHPHTASE"/>
</dbReference>
<dbReference type="Gene3D" id="1.20.80.10">
    <property type="match status" value="1"/>
</dbReference>
<feature type="domain" description="FERM" evidence="11">
    <location>
        <begin position="24"/>
        <end position="320"/>
    </location>
</feature>
<dbReference type="CDD" id="cd14473">
    <property type="entry name" value="FERM_B-lobe"/>
    <property type="match status" value="1"/>
</dbReference>
<feature type="domain" description="Tyrosine-protein phosphatase" evidence="9">
    <location>
        <begin position="997"/>
        <end position="1340"/>
    </location>
</feature>
<keyword evidence="4" id="KW-0963">Cytoplasm</keyword>
<reference evidence="13" key="3">
    <citation type="submission" date="2024-02" db="UniProtKB">
        <authorList>
            <consortium name="WormBaseParasite"/>
        </authorList>
    </citation>
    <scope>IDENTIFICATION</scope>
    <source>
        <strain evidence="13">pt0022</strain>
    </source>
</reference>
<dbReference type="InterPro" id="IPR000242">
    <property type="entry name" value="PTP_cat"/>
</dbReference>
<dbReference type="InterPro" id="IPR018979">
    <property type="entry name" value="FERM_N"/>
</dbReference>
<dbReference type="Gene3D" id="3.90.190.10">
    <property type="entry name" value="Protein tyrosine phosphatase superfamily"/>
    <property type="match status" value="1"/>
</dbReference>
<evidence type="ECO:0000259" key="11">
    <source>
        <dbReference type="PROSITE" id="PS50057"/>
    </source>
</evidence>
<dbReference type="PRINTS" id="PR00935">
    <property type="entry name" value="BAND41"/>
</dbReference>
<dbReference type="SUPFAM" id="SSF50729">
    <property type="entry name" value="PH domain-like"/>
    <property type="match status" value="1"/>
</dbReference>
<keyword evidence="5" id="KW-0378">Hydrolase</keyword>
<evidence type="ECO:0000256" key="3">
    <source>
        <dbReference type="ARBA" id="ARBA00013064"/>
    </source>
</evidence>
<dbReference type="InterPro" id="IPR019749">
    <property type="entry name" value="Band_41_domain"/>
</dbReference>
<dbReference type="InterPro" id="IPR029021">
    <property type="entry name" value="Prot-tyrosine_phosphatase-like"/>
</dbReference>
<name>A0AAF5PVQ9_WUCBA</name>
<dbReference type="PROSITE" id="PS50057">
    <property type="entry name" value="FERM_3"/>
    <property type="match status" value="1"/>
</dbReference>
<sequence length="1347" mass="152038">MLHMPLKLKWGKKSGRYDLSQDIYVLTVYLGDYAILQCTLTTESTASQCMEYLSQKVDLNQVEMFGLRYQMKTNDPDNRMMRWVELDKPLRRQLEKWACKPRQVQLAVLYHTPNAFTLTDQMARSYYFFLMKLDVVEGKLTVALEKYINLAAYSLQVEYGDFDPTIHTIDFMQTVPLLPKHICRSAQIQEDLLKRVSAVHERLKGMQPSYAALLYIVDAQQCEGYGEEYFNGKDEDSTEVKIGYSQEGIIIKGSYVHLNVQIKFVDFGWEHIKDMQAMKRHLNVRLHDGTLVQFTMEDVEMARYVAMVMMWQFRYATNKAIIEKNSPMNINNLQGSIRTFNLMRSSNAELNSTRLNGPDYASLVYTMMPEPTYCSSTQRLPSTKRLQRTSLLQATSMCNLSTYTDSNETQPRKRSPLTSLLQYNKTKNGVADILLSKGQTNVEIENISRNVLSKSTAALNFMNDEEYISPPGVLYCSTPFLLQNNAKSAPSPEDNHRNMVPSVAEDDAQKFEFHSFAALGKRHLTDTMTGSSPEIRMIGGGTHTLGRSAAALVHKHSLLANGSQKTSPAHALSSPDLLSTCHSSPDLITSVLDRYRLAVAEAELRAAAVVLQKPSKLQHLNGTIQAGGHWQTVKGCGNYILPSQQSTNVKSQQNMNEESQRKNGDNTKTATHATRFMMMDVAKAEFKDHISKDVVRKKICKKSSPMLTSPSQASFFHRPTTSKIKGQTRPISYLAQAGHIYYPPSSSFVQIHDIYRQQNGTTNNFASPNESNLGVTHANNAMKLPPTFSAHHRYEIIEENRTPESFVRRIHQFRTPLSRDTTKVLPIQNTPLAVSSPRSISSPDVFNNRTKNPISKQLSTSSVDSTQSTVIRSITALEHFSSANDSENISSQILPNESSECTVCDKATNICEADFVQNDELLANRDVSLTESVEEMSQRFSLRHIMLNNALQHRVTSTHGNFTNLVGTTSINDQLSIPTNDQTLKRLVAKLAADDALDEEFAVIPNKRMSAGVSTSQRPENMKRNRTRSIVPYEDTRIMLHSKQSNPTGYINASNIQIPIGNRILKYILAQAPLPDTIEDFWQMIWESGSQLIVMLCGAQDCKGTTTPIYWPTKVMNKLRLSDHSVTLLSSTSSKHQVTMMFQLKQNSNGERRTIYHLRLMDWESGGIPPSEESFLGFMDAVNSVRRHLENEQLKEIDFGAGSKNSRNNCHVNLTHPTNRNTTQSTDLGYYNWCKKGLHVVNNALHHSPSSHSNALSSAFSSNRRNDVMVDAIVPPTVIHCLTGAHESGVYLLVELMIHCIEHNMYVDISKTLALLRQQRMCLVKNVEQYRFVYSALIIYLQKSRLI</sequence>
<evidence type="ECO:0000256" key="1">
    <source>
        <dbReference type="ARBA" id="ARBA00004245"/>
    </source>
</evidence>
<protein>
    <recommendedName>
        <fullName evidence="3">protein-tyrosine-phosphatase</fullName>
        <ecNumber evidence="3">3.1.3.48</ecNumber>
    </recommendedName>
</protein>
<dbReference type="Gene3D" id="3.10.20.90">
    <property type="entry name" value="Phosphatidylinositol 3-kinase Catalytic Subunit, Chain A, domain 1"/>
    <property type="match status" value="1"/>
</dbReference>
<dbReference type="PROSITE" id="PS50055">
    <property type="entry name" value="TYR_PHOSPHATASE_PTP"/>
    <property type="match status" value="1"/>
</dbReference>
<evidence type="ECO:0000256" key="4">
    <source>
        <dbReference type="ARBA" id="ARBA00022490"/>
    </source>
</evidence>
<comment type="similarity">
    <text evidence="2">Belongs to the protein-tyrosine phosphatase family. Non-receptor class subfamily.</text>
</comment>
<dbReference type="PANTHER" id="PTHR45706">
    <property type="entry name" value="TYROSINE-PROTEIN PHOSPHATASE"/>
    <property type="match status" value="1"/>
</dbReference>
<evidence type="ECO:0000256" key="2">
    <source>
        <dbReference type="ARBA" id="ARBA00009649"/>
    </source>
</evidence>
<dbReference type="SMART" id="SM00404">
    <property type="entry name" value="PTPc_motif"/>
    <property type="match status" value="1"/>
</dbReference>
<evidence type="ECO:0000259" key="10">
    <source>
        <dbReference type="PROSITE" id="PS50056"/>
    </source>
</evidence>
<dbReference type="GO" id="GO:0005856">
    <property type="term" value="C:cytoskeleton"/>
    <property type="evidence" value="ECO:0007669"/>
    <property type="project" value="UniProtKB-SubCell"/>
</dbReference>
<keyword evidence="7" id="KW-0206">Cytoskeleton</keyword>
<keyword evidence="6" id="KW-0904">Protein phosphatase</keyword>
<evidence type="ECO:0000256" key="7">
    <source>
        <dbReference type="ARBA" id="ARBA00023212"/>
    </source>
</evidence>
<dbReference type="InterPro" id="IPR019748">
    <property type="entry name" value="FERM_central"/>
</dbReference>
<dbReference type="InterPro" id="IPR014352">
    <property type="entry name" value="FERM/acyl-CoA-bd_prot_sf"/>
</dbReference>
<evidence type="ECO:0000256" key="5">
    <source>
        <dbReference type="ARBA" id="ARBA00022801"/>
    </source>
</evidence>
<dbReference type="WBParaSite" id="mrna-Wban_06094">
    <property type="protein sequence ID" value="mrna-Wban_06094"/>
    <property type="gene ID" value="Wban_06094"/>
</dbReference>
<dbReference type="InterPro" id="IPR000299">
    <property type="entry name" value="FERM_domain"/>
</dbReference>
<dbReference type="SUPFAM" id="SSF54236">
    <property type="entry name" value="Ubiquitin-like"/>
    <property type="match status" value="1"/>
</dbReference>
<dbReference type="InterPro" id="IPR003595">
    <property type="entry name" value="Tyr_Pase_cat"/>
</dbReference>
<dbReference type="PANTHER" id="PTHR45706:SF1">
    <property type="entry name" value="PEZ, ISOFORM A"/>
    <property type="match status" value="1"/>
</dbReference>
<feature type="region of interest" description="Disordered" evidence="8">
    <location>
        <begin position="644"/>
        <end position="669"/>
    </location>
</feature>
<feature type="region of interest" description="Disordered" evidence="8">
    <location>
        <begin position="835"/>
        <end position="861"/>
    </location>
</feature>
<feature type="compositionally biased region" description="Polar residues" evidence="8">
    <location>
        <begin position="835"/>
        <end position="858"/>
    </location>
</feature>
<dbReference type="InterPro" id="IPR035963">
    <property type="entry name" value="FERM_2"/>
</dbReference>
<dbReference type="PROSITE" id="PS50056">
    <property type="entry name" value="TYR_PHOSPHATASE_2"/>
    <property type="match status" value="1"/>
</dbReference>
<dbReference type="SMART" id="SM00194">
    <property type="entry name" value="PTPc"/>
    <property type="match status" value="1"/>
</dbReference>
<evidence type="ECO:0000256" key="8">
    <source>
        <dbReference type="SAM" id="MobiDB-lite"/>
    </source>
</evidence>
<dbReference type="SUPFAM" id="SSF47031">
    <property type="entry name" value="Second domain of FERM"/>
    <property type="match status" value="1"/>
</dbReference>
<organism evidence="12 13">
    <name type="scientific">Wuchereria bancrofti</name>
    <dbReference type="NCBI Taxonomy" id="6293"/>
    <lineage>
        <taxon>Eukaryota</taxon>
        <taxon>Metazoa</taxon>
        <taxon>Ecdysozoa</taxon>
        <taxon>Nematoda</taxon>
        <taxon>Chromadorea</taxon>
        <taxon>Rhabditida</taxon>
        <taxon>Spirurina</taxon>
        <taxon>Spiruromorpha</taxon>
        <taxon>Filarioidea</taxon>
        <taxon>Onchocercidae</taxon>
        <taxon>Wuchereria</taxon>
    </lineage>
</organism>
<reference evidence="12" key="1">
    <citation type="submission" date="2015-03" db="EMBL/GenBank/DDBJ databases">
        <title>Wuchereria bancrofti Genome Sequencing Papua New Guinea Strain.</title>
        <authorList>
            <person name="Small S.T."/>
            <person name="Serre D."/>
            <person name="Zimmerman P.A."/>
        </authorList>
    </citation>
    <scope>NUCLEOTIDE SEQUENCE [LARGE SCALE GENOMIC DNA]</scope>
    <source>
        <strain evidence="12">pt0022</strain>
    </source>
</reference>
<feature type="compositionally biased region" description="Polar residues" evidence="8">
    <location>
        <begin position="644"/>
        <end position="657"/>
    </location>
</feature>
<dbReference type="Pfam" id="PF00102">
    <property type="entry name" value="Y_phosphatase"/>
    <property type="match status" value="2"/>
</dbReference>
<dbReference type="Pfam" id="PF09379">
    <property type="entry name" value="FERM_N"/>
    <property type="match status" value="1"/>
</dbReference>
<feature type="domain" description="Tyrosine specific protein phosphatases" evidence="10">
    <location>
        <begin position="1275"/>
        <end position="1331"/>
    </location>
</feature>
<dbReference type="GO" id="GO:0004725">
    <property type="term" value="F:protein tyrosine phosphatase activity"/>
    <property type="evidence" value="ECO:0007669"/>
    <property type="project" value="UniProtKB-EC"/>
</dbReference>
<accession>A0AAF5PVQ9</accession>
<proteinExistence type="inferred from homology"/>
<evidence type="ECO:0000259" key="9">
    <source>
        <dbReference type="PROSITE" id="PS50055"/>
    </source>
</evidence>
<evidence type="ECO:0000256" key="6">
    <source>
        <dbReference type="ARBA" id="ARBA00022912"/>
    </source>
</evidence>
<evidence type="ECO:0000313" key="12">
    <source>
        <dbReference type="Proteomes" id="UP000093561"/>
    </source>
</evidence>
<dbReference type="InterPro" id="IPR029071">
    <property type="entry name" value="Ubiquitin-like_domsf"/>
</dbReference>
<dbReference type="SUPFAM" id="SSF52799">
    <property type="entry name" value="(Phosphotyrosine protein) phosphatases II"/>
    <property type="match status" value="1"/>
</dbReference>
<comment type="subcellular location">
    <subcellularLocation>
        <location evidence="1">Cytoplasm</location>
        <location evidence="1">Cytoskeleton</location>
    </subcellularLocation>
</comment>
<evidence type="ECO:0000313" key="13">
    <source>
        <dbReference type="WBParaSite" id="mrna-Wban_06094"/>
    </source>
</evidence>
<dbReference type="InterPro" id="IPR011993">
    <property type="entry name" value="PH-like_dom_sf"/>
</dbReference>